<evidence type="ECO:0000256" key="5">
    <source>
        <dbReference type="ARBA" id="ARBA00023157"/>
    </source>
</evidence>
<keyword evidence="4" id="KW-0560">Oxidoreductase</keyword>
<evidence type="ECO:0000256" key="2">
    <source>
        <dbReference type="ARBA" id="ARBA00022559"/>
    </source>
</evidence>
<dbReference type="GO" id="GO:0008379">
    <property type="term" value="F:thioredoxin peroxidase activity"/>
    <property type="evidence" value="ECO:0007669"/>
    <property type="project" value="TreeGrafter"/>
</dbReference>
<dbReference type="GO" id="GO:0005737">
    <property type="term" value="C:cytoplasm"/>
    <property type="evidence" value="ECO:0007669"/>
    <property type="project" value="TreeGrafter"/>
</dbReference>
<evidence type="ECO:0000313" key="9">
    <source>
        <dbReference type="Proteomes" id="UP000756132"/>
    </source>
</evidence>
<evidence type="ECO:0000256" key="1">
    <source>
        <dbReference type="ARBA" id="ARBA00010505"/>
    </source>
</evidence>
<proteinExistence type="inferred from homology"/>
<organism evidence="8 9">
    <name type="scientific">Passalora fulva</name>
    <name type="common">Tomato leaf mold</name>
    <name type="synonym">Cladosporium fulvum</name>
    <dbReference type="NCBI Taxonomy" id="5499"/>
    <lineage>
        <taxon>Eukaryota</taxon>
        <taxon>Fungi</taxon>
        <taxon>Dikarya</taxon>
        <taxon>Ascomycota</taxon>
        <taxon>Pezizomycotina</taxon>
        <taxon>Dothideomycetes</taxon>
        <taxon>Dothideomycetidae</taxon>
        <taxon>Mycosphaerellales</taxon>
        <taxon>Mycosphaerellaceae</taxon>
        <taxon>Fulvia</taxon>
    </lineage>
</organism>
<dbReference type="InterPro" id="IPR050924">
    <property type="entry name" value="Peroxiredoxin_BCP/PrxQ"/>
</dbReference>
<reference evidence="8" key="1">
    <citation type="submission" date="2021-12" db="EMBL/GenBank/DDBJ databases">
        <authorList>
            <person name="Zaccaron A."/>
            <person name="Stergiopoulos I."/>
        </authorList>
    </citation>
    <scope>NUCLEOTIDE SEQUENCE</scope>
    <source>
        <strain evidence="8">Race5_Kim</strain>
    </source>
</reference>
<sequence>MSTRFRLISRLSKSLRDINYAGSRPMSQKLLLRPLCTRYRTPTVQTFNHTCTHSTMAHTTFPTDIPAPTDDGACNHLPGLKLPSIPLPSTAGNTVDISTLAGLTVLFCYPRTGGPNETITEEWNQIPGARGCTPQACSFRDASKEFLTLGVSHIFGASTQGTAYQRELKERMHLPYQLLSDEKLELAQALNLPTFEWQGSKLIKRLTMAIEDGEVIKVFYPVFPPDQSANEVLKWLGTYDGRKNLSTEGENQTTRNMQKK</sequence>
<dbReference type="AlphaFoldDB" id="A0A9Q8PIU9"/>
<keyword evidence="3" id="KW-0049">Antioxidant</keyword>
<dbReference type="Proteomes" id="UP000756132">
    <property type="component" value="Chromosome 10"/>
</dbReference>
<dbReference type="Gene3D" id="3.40.30.10">
    <property type="entry name" value="Glutaredoxin"/>
    <property type="match status" value="1"/>
</dbReference>
<dbReference type="SUPFAM" id="SSF52833">
    <property type="entry name" value="Thioredoxin-like"/>
    <property type="match status" value="1"/>
</dbReference>
<feature type="domain" description="Redoxin" evidence="7">
    <location>
        <begin position="79"/>
        <end position="233"/>
    </location>
</feature>
<accession>A0A9Q8PIU9</accession>
<dbReference type="PANTHER" id="PTHR42801">
    <property type="entry name" value="THIOREDOXIN-DEPENDENT PEROXIDE REDUCTASE"/>
    <property type="match status" value="1"/>
</dbReference>
<evidence type="ECO:0000256" key="4">
    <source>
        <dbReference type="ARBA" id="ARBA00023002"/>
    </source>
</evidence>
<keyword evidence="5" id="KW-1015">Disulfide bond</keyword>
<dbReference type="GO" id="GO:0034599">
    <property type="term" value="P:cellular response to oxidative stress"/>
    <property type="evidence" value="ECO:0007669"/>
    <property type="project" value="TreeGrafter"/>
</dbReference>
<protein>
    <recommendedName>
        <fullName evidence="7">Redoxin domain-containing protein</fullName>
    </recommendedName>
</protein>
<dbReference type="RefSeq" id="XP_047767602.1">
    <property type="nucleotide sequence ID" value="XM_047910941.1"/>
</dbReference>
<dbReference type="PANTHER" id="PTHR42801:SF21">
    <property type="entry name" value="BCPB PROTEIN"/>
    <property type="match status" value="1"/>
</dbReference>
<dbReference type="InterPro" id="IPR013740">
    <property type="entry name" value="Redoxin"/>
</dbReference>
<keyword evidence="6" id="KW-0676">Redox-active center</keyword>
<keyword evidence="9" id="KW-1185">Reference proteome</keyword>
<dbReference type="Pfam" id="PF08534">
    <property type="entry name" value="Redoxin"/>
    <property type="match status" value="1"/>
</dbReference>
<reference evidence="8" key="2">
    <citation type="journal article" date="2022" name="Microb. Genom.">
        <title>A chromosome-scale genome assembly of the tomato pathogen Cladosporium fulvum reveals a compartmentalized genome architecture and the presence of a dispensable chromosome.</title>
        <authorList>
            <person name="Zaccaron A.Z."/>
            <person name="Chen L.H."/>
            <person name="Samaras A."/>
            <person name="Stergiopoulos I."/>
        </authorList>
    </citation>
    <scope>NUCLEOTIDE SEQUENCE</scope>
    <source>
        <strain evidence="8">Race5_Kim</strain>
    </source>
</reference>
<evidence type="ECO:0000256" key="3">
    <source>
        <dbReference type="ARBA" id="ARBA00022862"/>
    </source>
</evidence>
<evidence type="ECO:0000259" key="7">
    <source>
        <dbReference type="Pfam" id="PF08534"/>
    </source>
</evidence>
<keyword evidence="2" id="KW-0575">Peroxidase</keyword>
<name>A0A9Q8PIU9_PASFU</name>
<comment type="similarity">
    <text evidence="1">Belongs to the peroxiredoxin family. Prx5 subfamily.</text>
</comment>
<evidence type="ECO:0000256" key="6">
    <source>
        <dbReference type="ARBA" id="ARBA00023284"/>
    </source>
</evidence>
<dbReference type="EMBL" id="CP090172">
    <property type="protein sequence ID" value="UJO23236.1"/>
    <property type="molecule type" value="Genomic_DNA"/>
</dbReference>
<evidence type="ECO:0000313" key="8">
    <source>
        <dbReference type="EMBL" id="UJO23236.1"/>
    </source>
</evidence>
<dbReference type="GeneID" id="71991671"/>
<gene>
    <name evidence="8" type="ORF">CLAFUR5_11793</name>
</gene>
<dbReference type="KEGG" id="ffu:CLAFUR5_11793"/>
<dbReference type="GO" id="GO:0045454">
    <property type="term" value="P:cell redox homeostasis"/>
    <property type="evidence" value="ECO:0007669"/>
    <property type="project" value="TreeGrafter"/>
</dbReference>
<dbReference type="CDD" id="cd03017">
    <property type="entry name" value="PRX_BCP"/>
    <property type="match status" value="1"/>
</dbReference>
<dbReference type="InterPro" id="IPR036249">
    <property type="entry name" value="Thioredoxin-like_sf"/>
</dbReference>
<dbReference type="OrthoDB" id="338622at2759"/>